<feature type="region of interest" description="Disordered" evidence="1">
    <location>
        <begin position="304"/>
        <end position="336"/>
    </location>
</feature>
<feature type="region of interest" description="Disordered" evidence="1">
    <location>
        <begin position="605"/>
        <end position="628"/>
    </location>
</feature>
<name>A0A4S2MCP3_OPIFE</name>
<dbReference type="Gene3D" id="3.40.50.10190">
    <property type="entry name" value="BRCT domain"/>
    <property type="match status" value="1"/>
</dbReference>
<feature type="region of interest" description="Disordered" evidence="1">
    <location>
        <begin position="410"/>
        <end position="442"/>
    </location>
</feature>
<dbReference type="CDD" id="cd17745">
    <property type="entry name" value="BRCT_p53bp1_rpt1"/>
    <property type="match status" value="1"/>
</dbReference>
<organism evidence="3 4">
    <name type="scientific">Opisthorchis felineus</name>
    <dbReference type="NCBI Taxonomy" id="147828"/>
    <lineage>
        <taxon>Eukaryota</taxon>
        <taxon>Metazoa</taxon>
        <taxon>Spiralia</taxon>
        <taxon>Lophotrochozoa</taxon>
        <taxon>Platyhelminthes</taxon>
        <taxon>Trematoda</taxon>
        <taxon>Digenea</taxon>
        <taxon>Opisthorchiida</taxon>
        <taxon>Opisthorchiata</taxon>
        <taxon>Opisthorchiidae</taxon>
        <taxon>Opisthorchis</taxon>
    </lineage>
</organism>
<dbReference type="Proteomes" id="UP000308267">
    <property type="component" value="Unassembled WGS sequence"/>
</dbReference>
<feature type="region of interest" description="Disordered" evidence="1">
    <location>
        <begin position="516"/>
        <end position="538"/>
    </location>
</feature>
<sequence length="1314" mass="142347">MNSDIGEEQSVLVQFVEDSSNIIPSSEIDPPPPVTCHVPPCKSSDLCIPESETVNSEVPRLSIASELSLEDSTPETKKSERTFTQADDFQDLSKETEYESATQVHSGLNSENSNGYSVYRLGESANQDHSPTSETRPDNRSSMPVTTLVTEEMLTTYPSLSDLPVMSQTDRIDLVWNGQDNKTVSFPRGSTPAHVSSTTRLLNEFSTGLISSSFSAAALEGLNNRFRASEPSNISHSLDTGRSEDISVWRLRDATPISSTEELPECSLAMHTSTGQHGSAEKADSNSSTNNIAVREEEIDSVVSLKDEDGKDGQSGPGTQSAETGFSEKSPPLCSGSLLTGRRITVHLSMMSTPSGQSDAQPEPVFLGGFTSEVGTTNSVECRDQLLDRMYGLWAQWDYVVRSELQLSSSQKLTDTDHVSSFTSKHAKSASSRSGRISSNERLRAKPLLPVSAAAVGTTARTSSSSSDLFVPRSQRSRAGCHFGRILPLLPATARSSTSSSDLFLPRIPRVRQLAESNNKSDAVSSPSAPESSPVTGASVISSDALQSPGVTDSGPKQTALLSSNTELVSKVSTVSETKLTLVPESPAEDTEDQEVISRPPPIVVPESTSSSASVAGHVSSSASEEAAERTIVASTTSHNTVTSTTISSVRTRITLSSDETPTTGKIPVYGRWHRQLYYYAGILELPQPGFRRLVQFEDGSQSRLKPSDVLYVNLLPVSAEVCADWDNNGDFLGDCVVEAHLMDSRRPYLIFCRMNGERKAMARKDVTIHHSQVGRLRDSGLLPVSADAAPERSAAGSSMKKQPPSKRKTPKTEEQLSQPSGALLATPEVSLTNILFSKRQPKVKRYRSSWATPVTRLAAEAKAREAGYSSEGPKHQKLSKSFTMTSSLRSPTVSRDSSTSERCKRLRQRSGRSETANASGTKKQRLLKSPPHNVLSPLKSNEYDSDVATPPVQLISRTSVDSSTTTATRPTNDASALIHRRSLSRCLGIPVPSARLFCGWKIMITGRVTVLNAPGQGGRNILEQLVVACGGEIITQIVPFLRSRPDAGDSPILGSDVQSSSSQSTTNVALVAPECCRTLKYFQALATLGRIPLLHTDWILDACREEAAAVADENMQPGVSLDWPMRLLLSCPGRYELPRGVSSIDGERIGWFAVPIRYRFPAYQALPPLSLFDLRVDWLGSQNKCELVAIVTDDMEVFGPAWANILQLANGAPLSSDELGSHVVKPIPIVSTDEAPQKLRHVLYPVRSRPTPQRPVNKRSLVLIDVTDLSSECMAELDVLPCQLVTCDYFIQSLICGHLLNPVDSSAFVPPRH</sequence>
<feature type="compositionally biased region" description="Polar residues" evidence="1">
    <location>
        <begin position="880"/>
        <end position="898"/>
    </location>
</feature>
<reference evidence="3 4" key="1">
    <citation type="journal article" date="2019" name="BMC Genomics">
        <title>New insights from Opisthorchis felineus genome: update on genomics of the epidemiologically important liver flukes.</title>
        <authorList>
            <person name="Ershov N.I."/>
            <person name="Mordvinov V.A."/>
            <person name="Prokhortchouk E.B."/>
            <person name="Pakharukova M.Y."/>
            <person name="Gunbin K.V."/>
            <person name="Ustyantsev K."/>
            <person name="Genaev M.A."/>
            <person name="Blinov A.G."/>
            <person name="Mazur A."/>
            <person name="Boulygina E."/>
            <person name="Tsygankova S."/>
            <person name="Khrameeva E."/>
            <person name="Chekanov N."/>
            <person name="Fan G."/>
            <person name="Xiao A."/>
            <person name="Zhang H."/>
            <person name="Xu X."/>
            <person name="Yang H."/>
            <person name="Solovyev V."/>
            <person name="Lee S.M."/>
            <person name="Liu X."/>
            <person name="Afonnikov D.A."/>
            <person name="Skryabin K.G."/>
        </authorList>
    </citation>
    <scope>NUCLEOTIDE SEQUENCE [LARGE SCALE GENOMIC DNA]</scope>
    <source>
        <strain evidence="3">AK-0245</strain>
        <tissue evidence="3">Whole organism</tissue>
    </source>
</reference>
<feature type="region of interest" description="Disordered" evidence="1">
    <location>
        <begin position="788"/>
        <end position="825"/>
    </location>
</feature>
<dbReference type="STRING" id="147828.A0A4S2MCP3"/>
<dbReference type="EMBL" id="SJOL01001962">
    <property type="protein sequence ID" value="TGZ74285.1"/>
    <property type="molecule type" value="Genomic_DNA"/>
</dbReference>
<evidence type="ECO:0000256" key="1">
    <source>
        <dbReference type="SAM" id="MobiDB-lite"/>
    </source>
</evidence>
<feature type="compositionally biased region" description="Low complexity" evidence="1">
    <location>
        <begin position="521"/>
        <end position="535"/>
    </location>
</feature>
<dbReference type="PROSITE" id="PS50172">
    <property type="entry name" value="BRCT"/>
    <property type="match status" value="1"/>
</dbReference>
<feature type="domain" description="BRCT" evidence="2">
    <location>
        <begin position="993"/>
        <end position="1102"/>
    </location>
</feature>
<feature type="region of interest" description="Disordered" evidence="1">
    <location>
        <begin position="124"/>
        <end position="143"/>
    </location>
</feature>
<feature type="compositionally biased region" description="Low complexity" evidence="1">
    <location>
        <begin position="605"/>
        <end position="625"/>
    </location>
</feature>
<keyword evidence="4" id="KW-1185">Reference proteome</keyword>
<feature type="compositionally biased region" description="Low complexity" evidence="1">
    <location>
        <begin position="429"/>
        <end position="438"/>
    </location>
</feature>
<comment type="caution">
    <text evidence="3">The sequence shown here is derived from an EMBL/GenBank/DDBJ whole genome shotgun (WGS) entry which is preliminary data.</text>
</comment>
<feature type="region of interest" description="Disordered" evidence="1">
    <location>
        <begin position="272"/>
        <end position="292"/>
    </location>
</feature>
<dbReference type="InterPro" id="IPR047249">
    <property type="entry name" value="BRCT_p53bp1-like_rpt1"/>
</dbReference>
<evidence type="ECO:0000259" key="2">
    <source>
        <dbReference type="PROSITE" id="PS50172"/>
    </source>
</evidence>
<proteinExistence type="predicted"/>
<dbReference type="SUPFAM" id="SSF52113">
    <property type="entry name" value="BRCT domain"/>
    <property type="match status" value="1"/>
</dbReference>
<dbReference type="OrthoDB" id="6254149at2759"/>
<accession>A0A4S2MCP3</accession>
<dbReference type="InterPro" id="IPR036420">
    <property type="entry name" value="BRCT_dom_sf"/>
</dbReference>
<dbReference type="InterPro" id="IPR001357">
    <property type="entry name" value="BRCT_dom"/>
</dbReference>
<gene>
    <name evidence="3" type="ORF">CRM22_001016</name>
</gene>
<feature type="compositionally biased region" description="Polar residues" evidence="1">
    <location>
        <begin position="410"/>
        <end position="424"/>
    </location>
</feature>
<evidence type="ECO:0000313" key="3">
    <source>
        <dbReference type="EMBL" id="TGZ74285.1"/>
    </source>
</evidence>
<feature type="region of interest" description="Disordered" evidence="1">
    <location>
        <begin position="865"/>
        <end position="945"/>
    </location>
</feature>
<evidence type="ECO:0000313" key="4">
    <source>
        <dbReference type="Proteomes" id="UP000308267"/>
    </source>
</evidence>
<protein>
    <recommendedName>
        <fullName evidence="2">BRCT domain-containing protein</fullName>
    </recommendedName>
</protein>